<organism evidence="13 14">
    <name type="scientific">Bombus vosnesenskii</name>
    <dbReference type="NCBI Taxonomy" id="207650"/>
    <lineage>
        <taxon>Eukaryota</taxon>
        <taxon>Metazoa</taxon>
        <taxon>Ecdysozoa</taxon>
        <taxon>Arthropoda</taxon>
        <taxon>Hexapoda</taxon>
        <taxon>Insecta</taxon>
        <taxon>Pterygota</taxon>
        <taxon>Neoptera</taxon>
        <taxon>Endopterygota</taxon>
        <taxon>Hymenoptera</taxon>
        <taxon>Apocrita</taxon>
        <taxon>Aculeata</taxon>
        <taxon>Apoidea</taxon>
        <taxon>Anthophila</taxon>
        <taxon>Apidae</taxon>
        <taxon>Bombus</taxon>
        <taxon>Pyrobombus</taxon>
    </lineage>
</organism>
<dbReference type="PANTHER" id="PTHR11496">
    <property type="entry name" value="ALCOHOL DEHYDROGENASE"/>
    <property type="match status" value="1"/>
</dbReference>
<dbReference type="InterPro" id="IPR001670">
    <property type="entry name" value="ADH_Fe/GldA"/>
</dbReference>
<dbReference type="Gene3D" id="1.20.1090.10">
    <property type="entry name" value="Dehydroquinate synthase-like - alpha domain"/>
    <property type="match status" value="1"/>
</dbReference>
<dbReference type="Pfam" id="PF00465">
    <property type="entry name" value="Fe-ADH"/>
    <property type="match status" value="1"/>
</dbReference>
<feature type="domain" description="Alcohol dehydrogenase iron-type/glycerol dehydrogenase GldA" evidence="11">
    <location>
        <begin position="59"/>
        <end position="231"/>
    </location>
</feature>
<evidence type="ECO:0000256" key="9">
    <source>
        <dbReference type="ARBA" id="ARBA00049496"/>
    </source>
</evidence>
<dbReference type="GO" id="GO:0046872">
    <property type="term" value="F:metal ion binding"/>
    <property type="evidence" value="ECO:0007669"/>
    <property type="project" value="InterPro"/>
</dbReference>
<dbReference type="CDD" id="cd08190">
    <property type="entry name" value="HOT"/>
    <property type="match status" value="1"/>
</dbReference>
<evidence type="ECO:0000256" key="3">
    <source>
        <dbReference type="ARBA" id="ARBA00010005"/>
    </source>
</evidence>
<dbReference type="InterPro" id="IPR039697">
    <property type="entry name" value="Alcohol_dehydrogenase_Fe"/>
</dbReference>
<dbReference type="SUPFAM" id="SSF56796">
    <property type="entry name" value="Dehydroquinate synthase-like"/>
    <property type="match status" value="1"/>
</dbReference>
<dbReference type="PANTHER" id="PTHR11496:SF83">
    <property type="entry name" value="HYDROXYACID-OXOACID TRANSHYDROGENASE, MITOCHONDRIAL"/>
    <property type="match status" value="1"/>
</dbReference>
<dbReference type="GO" id="GO:0047988">
    <property type="term" value="F:hydroxyacid-oxoacid transhydrogenase activity"/>
    <property type="evidence" value="ECO:0007669"/>
    <property type="project" value="UniProtKB-EC"/>
</dbReference>
<keyword evidence="13" id="KW-1185">Reference proteome</keyword>
<comment type="catalytic activity">
    <reaction evidence="1">
        <text>(S)-3-hydroxybutanoate + 2-oxoglutarate = (R)-2-hydroxyglutarate + acetoacetate</text>
        <dbReference type="Rhea" id="RHEA:23048"/>
        <dbReference type="ChEBI" id="CHEBI:11047"/>
        <dbReference type="ChEBI" id="CHEBI:13705"/>
        <dbReference type="ChEBI" id="CHEBI:15801"/>
        <dbReference type="ChEBI" id="CHEBI:16810"/>
        <dbReference type="EC" id="1.1.99.24"/>
    </reaction>
</comment>
<dbReference type="EC" id="1.1.99.24" evidence="4"/>
<feature type="domain" description="Fe-containing alcohol dehydrogenase-like C-terminal" evidence="12">
    <location>
        <begin position="279"/>
        <end position="468"/>
    </location>
</feature>
<dbReference type="FunFam" id="1.20.1090.10:FF:000003">
    <property type="entry name" value="Probable hydroxyacid-oxoacid transhydrogenase, mitochondrial"/>
    <property type="match status" value="1"/>
</dbReference>
<dbReference type="CTD" id="37551"/>
<keyword evidence="5" id="KW-0809">Transit peptide</keyword>
<reference evidence="14" key="1">
    <citation type="submission" date="2025-08" db="UniProtKB">
        <authorList>
            <consortium name="RefSeq"/>
        </authorList>
    </citation>
    <scope>IDENTIFICATION</scope>
    <source>
        <tissue evidence="14">Muscle</tissue>
    </source>
</reference>
<dbReference type="GeneID" id="117243594"/>
<keyword evidence="7" id="KW-0496">Mitochondrion</keyword>
<dbReference type="FunFam" id="3.40.50.1970:FF:000010">
    <property type="entry name" value="Probable hydroxyacid-oxoacid transhydrogenase, mitochondrial"/>
    <property type="match status" value="1"/>
</dbReference>
<dbReference type="GO" id="GO:0005739">
    <property type="term" value="C:mitochondrion"/>
    <property type="evidence" value="ECO:0007669"/>
    <property type="project" value="UniProtKB-SubCell"/>
</dbReference>
<comment type="function">
    <text evidence="8">Catalyzes the cofactor-independent reversible oxidation of gamma-hydroxybutyrate (GHB) to succinic semialdehyde (SSA) coupled to reduction of 2-ketoglutarate (2-KG) to D-2-hydroxyglutarate (D-2-HG). L-3-hydroxybutyrate (L-3-OHB) is also a substrate for HOT when using 2-KG as hydrogen acceptor, resulting in the formation of D-2-HG.</text>
</comment>
<evidence type="ECO:0000256" key="2">
    <source>
        <dbReference type="ARBA" id="ARBA00004173"/>
    </source>
</evidence>
<comment type="catalytic activity">
    <reaction evidence="9">
        <text>4-hydroxybutanoate + 2-oxoglutarate = (R)-2-hydroxyglutarate + succinate semialdehyde</text>
        <dbReference type="Rhea" id="RHEA:24734"/>
        <dbReference type="ChEBI" id="CHEBI:15801"/>
        <dbReference type="ChEBI" id="CHEBI:16724"/>
        <dbReference type="ChEBI" id="CHEBI:16810"/>
        <dbReference type="ChEBI" id="CHEBI:57706"/>
        <dbReference type="EC" id="1.1.99.24"/>
    </reaction>
</comment>
<keyword evidence="6" id="KW-0560">Oxidoreductase</keyword>
<evidence type="ECO:0000256" key="1">
    <source>
        <dbReference type="ARBA" id="ARBA00000813"/>
    </source>
</evidence>
<evidence type="ECO:0000313" key="14">
    <source>
        <dbReference type="RefSeq" id="XP_033367128.1"/>
    </source>
</evidence>
<accession>A0A6J3LNR3</accession>
<dbReference type="InterPro" id="IPR042157">
    <property type="entry name" value="HOT"/>
</dbReference>
<dbReference type="InterPro" id="IPR056798">
    <property type="entry name" value="ADH_Fe_C"/>
</dbReference>
<evidence type="ECO:0000256" key="6">
    <source>
        <dbReference type="ARBA" id="ARBA00023002"/>
    </source>
</evidence>
<sequence>MISKKRIIDLLRVISSQSCKCPAHGNPGGTTIHELRKARSTVANAIPAKEYAFEMACSTVRYGVGVTKELGMDMQNFNSKNVCLMTDSNLINLPPFKTAMDSLTKYGIQTTVYDSVRVEPTEQSLKDSIEFAKRGQFDAFIAVGGGSVMDTCKAANLYSSDPQADLLDYVNPPIGKGKPITVPLKPLIAVPTTSGTGSETTGVSIFDYQPLKAKTGIANRALRPTLGLIDPNHTLSMPERVCAYSGFDVLCHALESFTAIPYTERACPSNPILRPAYQGSNPISDVWAKYALQIMCKYFKRAVYNQDDLEARSNMHLASTMAGVGFGNAGVHLCHALSYSISGNVHNFQPEGYNKDHPIVPHGLSVVISAPAVFSFTGSGCAERHLEAAELLGADINRAKKSDAGKILSDVVKEYMQVMKIENGLTELGFKKEDIPNLVKGTLPQHRITKLAPREQSKEDLTQLFENSFTIY</sequence>
<dbReference type="KEGG" id="bvk:117243594"/>
<gene>
    <name evidence="14" type="primary">LOC117243594</name>
</gene>
<evidence type="ECO:0000256" key="10">
    <source>
        <dbReference type="ARBA" id="ARBA00070550"/>
    </source>
</evidence>
<comment type="subcellular location">
    <subcellularLocation>
        <location evidence="2">Mitochondrion</location>
    </subcellularLocation>
</comment>
<dbReference type="Gene3D" id="3.40.50.1970">
    <property type="match status" value="1"/>
</dbReference>
<comment type="similarity">
    <text evidence="3">Belongs to the iron-containing alcohol dehydrogenase family. Hydroxyacid-oxoacid transhydrogenase subfamily.</text>
</comment>
<evidence type="ECO:0000313" key="13">
    <source>
        <dbReference type="Proteomes" id="UP000504631"/>
    </source>
</evidence>
<evidence type="ECO:0000256" key="7">
    <source>
        <dbReference type="ARBA" id="ARBA00023128"/>
    </source>
</evidence>
<evidence type="ECO:0000256" key="8">
    <source>
        <dbReference type="ARBA" id="ARBA00024921"/>
    </source>
</evidence>
<evidence type="ECO:0000256" key="4">
    <source>
        <dbReference type="ARBA" id="ARBA00013182"/>
    </source>
</evidence>
<evidence type="ECO:0000259" key="12">
    <source>
        <dbReference type="Pfam" id="PF25137"/>
    </source>
</evidence>
<evidence type="ECO:0000259" key="11">
    <source>
        <dbReference type="Pfam" id="PF00465"/>
    </source>
</evidence>
<name>A0A6J3LNR3_9HYME</name>
<protein>
    <recommendedName>
        <fullName evidence="10">Probable hydroxyacid-oxoacid transhydrogenase, mitochondrial</fullName>
        <ecNumber evidence="4">1.1.99.24</ecNumber>
    </recommendedName>
</protein>
<proteinExistence type="inferred from homology"/>
<dbReference type="Proteomes" id="UP000504631">
    <property type="component" value="Unplaced"/>
</dbReference>
<evidence type="ECO:0000256" key="5">
    <source>
        <dbReference type="ARBA" id="ARBA00022946"/>
    </source>
</evidence>
<dbReference type="Pfam" id="PF25137">
    <property type="entry name" value="ADH_Fe_C"/>
    <property type="match status" value="1"/>
</dbReference>
<dbReference type="GO" id="GO:0004022">
    <property type="term" value="F:alcohol dehydrogenase (NAD+) activity"/>
    <property type="evidence" value="ECO:0007669"/>
    <property type="project" value="InterPro"/>
</dbReference>
<dbReference type="AlphaFoldDB" id="A0A6J3LNR3"/>
<dbReference type="RefSeq" id="XP_033367128.1">
    <property type="nucleotide sequence ID" value="XM_033511237.1"/>
</dbReference>